<proteinExistence type="predicted"/>
<sequence length="50" mass="5588">MADDKERNPKAGNTFLVAKPKPVKGPKIIAFFIGEWGHLSKLRKAAKPRE</sequence>
<reference evidence="1" key="1">
    <citation type="submission" date="2023-06" db="EMBL/GenBank/DDBJ databases">
        <title>Comparative genomics of Bacillaceae isolates and their secondary metabolite potential.</title>
        <authorList>
            <person name="Song L."/>
            <person name="Nielsen L.J."/>
            <person name="Mohite O."/>
            <person name="Xu X."/>
            <person name="Weber T."/>
            <person name="Kovacs A.T."/>
        </authorList>
    </citation>
    <scope>NUCLEOTIDE SEQUENCE</scope>
    <source>
        <strain evidence="1">G1S1</strain>
    </source>
</reference>
<evidence type="ECO:0000313" key="1">
    <source>
        <dbReference type="EMBL" id="MDM5282248.1"/>
    </source>
</evidence>
<comment type="caution">
    <text evidence="1">The sequence shown here is derived from an EMBL/GenBank/DDBJ whole genome shotgun (WGS) entry which is preliminary data.</text>
</comment>
<dbReference type="AlphaFoldDB" id="A0AAJ1QIY1"/>
<protein>
    <submittedName>
        <fullName evidence="1">Uncharacterized protein</fullName>
    </submittedName>
</protein>
<evidence type="ECO:0000313" key="2">
    <source>
        <dbReference type="Proteomes" id="UP001238973"/>
    </source>
</evidence>
<gene>
    <name evidence="1" type="ORF">QUF85_02810</name>
</gene>
<dbReference type="RefSeq" id="WP_289348483.1">
    <property type="nucleotide sequence ID" value="NZ_JAUCFI010000003.1"/>
</dbReference>
<name>A0AAJ1QIY1_9BACI</name>
<dbReference type="Proteomes" id="UP001238973">
    <property type="component" value="Unassembled WGS sequence"/>
</dbReference>
<dbReference type="EMBL" id="JAUCFI010000003">
    <property type="protein sequence ID" value="MDM5282248.1"/>
    <property type="molecule type" value="Genomic_DNA"/>
</dbReference>
<organism evidence="1 2">
    <name type="scientific">Peribacillus frigoritolerans</name>
    <dbReference type="NCBI Taxonomy" id="450367"/>
    <lineage>
        <taxon>Bacteria</taxon>
        <taxon>Bacillati</taxon>
        <taxon>Bacillota</taxon>
        <taxon>Bacilli</taxon>
        <taxon>Bacillales</taxon>
        <taxon>Bacillaceae</taxon>
        <taxon>Peribacillus</taxon>
    </lineage>
</organism>
<accession>A0AAJ1QIY1</accession>